<dbReference type="Proteomes" id="UP000292346">
    <property type="component" value="Unassembled WGS sequence"/>
</dbReference>
<sequence>MNARFEELDWQQTQLGEISLRRRHDPTLNAEVYEVKLGEEFLMSSFFTVAEVELARLGLAAVPGTGLDVVVGGLGLGYTAHAVLQDARVNSLIVVEALDAVIGWHRQALLPLAAEVTRDPRSRLVQGDFFALAGGDVGFDRGRPGRLFHAVLLDIDHTPRHVLHPSHAAFYTPEGLRRLADHLYPGGVFALWSNDPPDVAFGDALSEVFDSQLAHVVTFPNPLQGHEATNTVYVARRSRDL</sequence>
<dbReference type="EMBL" id="SJJZ01000002">
    <property type="protein sequence ID" value="TCC07164.1"/>
    <property type="molecule type" value="Genomic_DNA"/>
</dbReference>
<evidence type="ECO:0000313" key="2">
    <source>
        <dbReference type="Proteomes" id="UP000292346"/>
    </source>
</evidence>
<dbReference type="AlphaFoldDB" id="A0A4R0HC68"/>
<evidence type="ECO:0000313" key="1">
    <source>
        <dbReference type="EMBL" id="TCC07164.1"/>
    </source>
</evidence>
<comment type="caution">
    <text evidence="1">The sequence shown here is derived from an EMBL/GenBank/DDBJ whole genome shotgun (WGS) entry which is preliminary data.</text>
</comment>
<dbReference type="InterPro" id="IPR029063">
    <property type="entry name" value="SAM-dependent_MTases_sf"/>
</dbReference>
<proteinExistence type="predicted"/>
<organism evidence="1 2">
    <name type="scientific">Kribbella soli</name>
    <dbReference type="NCBI Taxonomy" id="1124743"/>
    <lineage>
        <taxon>Bacteria</taxon>
        <taxon>Bacillati</taxon>
        <taxon>Actinomycetota</taxon>
        <taxon>Actinomycetes</taxon>
        <taxon>Propionibacteriales</taxon>
        <taxon>Kribbellaceae</taxon>
        <taxon>Kribbella</taxon>
    </lineage>
</organism>
<keyword evidence="2" id="KW-1185">Reference proteome</keyword>
<reference evidence="1 2" key="1">
    <citation type="submission" date="2019-02" db="EMBL/GenBank/DDBJ databases">
        <title>Kribbella capetownensis sp. nov. and Kribbella speibonae sp. nov., isolated from soil.</title>
        <authorList>
            <person name="Curtis S.M."/>
            <person name="Norton I."/>
            <person name="Everest G.J."/>
            <person name="Meyers P.R."/>
        </authorList>
    </citation>
    <scope>NUCLEOTIDE SEQUENCE [LARGE SCALE GENOMIC DNA]</scope>
    <source>
        <strain evidence="1 2">KCTC 29219</strain>
    </source>
</reference>
<dbReference type="SUPFAM" id="SSF53335">
    <property type="entry name" value="S-adenosyl-L-methionine-dependent methyltransferases"/>
    <property type="match status" value="1"/>
</dbReference>
<dbReference type="Gene3D" id="3.40.50.150">
    <property type="entry name" value="Vaccinia Virus protein VP39"/>
    <property type="match status" value="1"/>
</dbReference>
<dbReference type="RefSeq" id="WP_131337812.1">
    <property type="nucleotide sequence ID" value="NZ_SJJZ01000002.1"/>
</dbReference>
<name>A0A4R0HC68_9ACTN</name>
<dbReference type="OrthoDB" id="9793351at2"/>
<protein>
    <submittedName>
        <fullName evidence="1">Spermidine synthase</fullName>
    </submittedName>
</protein>
<accession>A0A4R0HC68</accession>
<gene>
    <name evidence="1" type="ORF">E0H45_14175</name>
</gene>